<sequence>MIKTESKKAPVFVEQGSVYCSAGNNVNSLWQALANGQQNLTALPCPAYDAWPWSQVFLVEEPGASELGVDRKILRTMEKQAKMALYGAALAVQQVETLANKSISSAKKGLYLALPTVDESVPPWSLLETLHEVSATPAQPIELSSSEFLQREIPAFFGLSTLNSNACAHISACFDLTGAMGAYSPFADAAFQALIDATGAVAQGENSVALVGGVSPKVNPQLLLQYEHWGWDKLPALIPAEGSSFVVLTANKNPDAVCVNGFARGFICNSAEALEAYQQLLAQALTNANITAADIDWFLPFATGSKDIQALFALGAKESLPILSSESCMGFSGAAGPLINLNLALHGLQQQKYLVNTPNNINAQENAGALRHVALSAAGPEGQYLVVILSREVI</sequence>
<dbReference type="InterPro" id="IPR014030">
    <property type="entry name" value="Ketoacyl_synth_N"/>
</dbReference>
<organism evidence="2 3">
    <name type="scientific">Cellvibrio fibrivorans</name>
    <dbReference type="NCBI Taxonomy" id="126350"/>
    <lineage>
        <taxon>Bacteria</taxon>
        <taxon>Pseudomonadati</taxon>
        <taxon>Pseudomonadota</taxon>
        <taxon>Gammaproteobacteria</taxon>
        <taxon>Cellvibrionales</taxon>
        <taxon>Cellvibrionaceae</taxon>
        <taxon>Cellvibrio</taxon>
    </lineage>
</organism>
<reference evidence="2 3" key="1">
    <citation type="submission" date="2023-07" db="EMBL/GenBank/DDBJ databases">
        <title>Sorghum-associated microbial communities from plants grown in Nebraska, USA.</title>
        <authorList>
            <person name="Schachtman D."/>
        </authorList>
    </citation>
    <scope>NUCLEOTIDE SEQUENCE [LARGE SCALE GENOMIC DNA]</scope>
    <source>
        <strain evidence="2 3">BE190</strain>
    </source>
</reference>
<dbReference type="EMBL" id="JAVDVX010000004">
    <property type="protein sequence ID" value="MDR7090641.1"/>
    <property type="molecule type" value="Genomic_DNA"/>
</dbReference>
<gene>
    <name evidence="2" type="ORF">J2X05_002665</name>
</gene>
<evidence type="ECO:0000313" key="3">
    <source>
        <dbReference type="Proteomes" id="UP001253595"/>
    </source>
</evidence>
<dbReference type="SUPFAM" id="SSF53901">
    <property type="entry name" value="Thiolase-like"/>
    <property type="match status" value="2"/>
</dbReference>
<evidence type="ECO:0000259" key="1">
    <source>
        <dbReference type="Pfam" id="PF00109"/>
    </source>
</evidence>
<evidence type="ECO:0000313" key="2">
    <source>
        <dbReference type="EMBL" id="MDR7090641.1"/>
    </source>
</evidence>
<feature type="domain" description="Beta-ketoacyl synthase-like N-terminal" evidence="1">
    <location>
        <begin position="17"/>
        <end position="228"/>
    </location>
</feature>
<comment type="caution">
    <text evidence="2">The sequence shown here is derived from an EMBL/GenBank/DDBJ whole genome shotgun (WGS) entry which is preliminary data.</text>
</comment>
<keyword evidence="2" id="KW-0012">Acyltransferase</keyword>
<keyword evidence="3" id="KW-1185">Reference proteome</keyword>
<dbReference type="GO" id="GO:0004315">
    <property type="term" value="F:3-oxoacyl-[acyl-carrier-protein] synthase activity"/>
    <property type="evidence" value="ECO:0007669"/>
    <property type="project" value="UniProtKB-EC"/>
</dbReference>
<dbReference type="EC" id="2.3.1.179" evidence="2"/>
<dbReference type="RefSeq" id="WP_310073121.1">
    <property type="nucleotide sequence ID" value="NZ_JAVDVX010000004.1"/>
</dbReference>
<dbReference type="Pfam" id="PF00109">
    <property type="entry name" value="ketoacyl-synt"/>
    <property type="match status" value="1"/>
</dbReference>
<name>A0ABU1UZK2_9GAMM</name>
<accession>A0ABU1UZK2</accession>
<dbReference type="Proteomes" id="UP001253595">
    <property type="component" value="Unassembled WGS sequence"/>
</dbReference>
<protein>
    <submittedName>
        <fullName evidence="2">3-oxoacyl-[acyl-carrier-protein] synthase II</fullName>
        <ecNumber evidence="2">2.3.1.179</ecNumber>
    </submittedName>
</protein>
<keyword evidence="2" id="KW-0808">Transferase</keyword>
<dbReference type="Gene3D" id="3.40.47.10">
    <property type="match status" value="1"/>
</dbReference>
<proteinExistence type="predicted"/>
<dbReference type="InterPro" id="IPR016039">
    <property type="entry name" value="Thiolase-like"/>
</dbReference>